<accession>A0ABT8YBC9</accession>
<evidence type="ECO:0000313" key="6">
    <source>
        <dbReference type="EMBL" id="MDO6415630.1"/>
    </source>
</evidence>
<evidence type="ECO:0000256" key="3">
    <source>
        <dbReference type="ARBA" id="ARBA00022989"/>
    </source>
</evidence>
<evidence type="ECO:0000256" key="5">
    <source>
        <dbReference type="SAM" id="Phobius"/>
    </source>
</evidence>
<proteinExistence type="predicted"/>
<dbReference type="EMBL" id="JAUOTP010000007">
    <property type="protein sequence ID" value="MDO6415630.1"/>
    <property type="molecule type" value="Genomic_DNA"/>
</dbReference>
<feature type="transmembrane region" description="Helical" evidence="5">
    <location>
        <begin position="107"/>
        <end position="126"/>
    </location>
</feature>
<dbReference type="RefSeq" id="WP_303543836.1">
    <property type="nucleotide sequence ID" value="NZ_JAUOTP010000007.1"/>
</dbReference>
<dbReference type="InterPro" id="IPR032808">
    <property type="entry name" value="DoxX"/>
</dbReference>
<keyword evidence="4 5" id="KW-0472">Membrane</keyword>
<dbReference type="PANTHER" id="PTHR36974">
    <property type="entry name" value="MEMBRANE PROTEIN-RELATED"/>
    <property type="match status" value="1"/>
</dbReference>
<protein>
    <submittedName>
        <fullName evidence="6">DoxX family protein</fullName>
    </submittedName>
</protein>
<gene>
    <name evidence="6" type="ORF">Q4F19_14665</name>
</gene>
<reference evidence="6" key="1">
    <citation type="submission" date="2023-07" db="EMBL/GenBank/DDBJ databases">
        <authorList>
            <person name="Kim M."/>
        </authorList>
    </citation>
    <scope>NUCLEOTIDE SEQUENCE</scope>
    <source>
        <strain evidence="6">BIUV-7</strain>
    </source>
</reference>
<dbReference type="Pfam" id="PF13564">
    <property type="entry name" value="DoxX_2"/>
    <property type="match status" value="1"/>
</dbReference>
<keyword evidence="7" id="KW-1185">Reference proteome</keyword>
<evidence type="ECO:0000256" key="2">
    <source>
        <dbReference type="ARBA" id="ARBA00022692"/>
    </source>
</evidence>
<dbReference type="Proteomes" id="UP001169764">
    <property type="component" value="Unassembled WGS sequence"/>
</dbReference>
<feature type="transmembrane region" description="Helical" evidence="5">
    <location>
        <begin position="67"/>
        <end position="87"/>
    </location>
</feature>
<dbReference type="PANTHER" id="PTHR36974:SF1">
    <property type="entry name" value="DOXX FAMILY MEMBRANE PROTEIN"/>
    <property type="match status" value="1"/>
</dbReference>
<sequence length="130" mass="14414">MKGRTLARWVLAAAYLVAGTLHVTHPGPFLRITPHWVPFPHEIVVATGICELFGAVGLLIPRTRWWAGVMLALYALCVWPANMQHAILDLGSGTGLGWSYHAPRLLLQPAIIWWALFAGGVTSWPFTKRH</sequence>
<comment type="caution">
    <text evidence="6">The sequence shown here is derived from an EMBL/GenBank/DDBJ whole genome shotgun (WGS) entry which is preliminary data.</text>
</comment>
<evidence type="ECO:0000256" key="4">
    <source>
        <dbReference type="ARBA" id="ARBA00023136"/>
    </source>
</evidence>
<keyword evidence="2 5" id="KW-0812">Transmembrane</keyword>
<keyword evidence="3 5" id="KW-1133">Transmembrane helix</keyword>
<evidence type="ECO:0000256" key="1">
    <source>
        <dbReference type="ARBA" id="ARBA00004141"/>
    </source>
</evidence>
<evidence type="ECO:0000313" key="7">
    <source>
        <dbReference type="Proteomes" id="UP001169764"/>
    </source>
</evidence>
<name>A0ABT8YBC9_9SPHN</name>
<feature type="transmembrane region" description="Helical" evidence="5">
    <location>
        <begin position="42"/>
        <end position="60"/>
    </location>
</feature>
<organism evidence="6 7">
    <name type="scientific">Sphingomonas natans</name>
    <dbReference type="NCBI Taxonomy" id="3063330"/>
    <lineage>
        <taxon>Bacteria</taxon>
        <taxon>Pseudomonadati</taxon>
        <taxon>Pseudomonadota</taxon>
        <taxon>Alphaproteobacteria</taxon>
        <taxon>Sphingomonadales</taxon>
        <taxon>Sphingomonadaceae</taxon>
        <taxon>Sphingomonas</taxon>
    </lineage>
</organism>
<comment type="subcellular location">
    <subcellularLocation>
        <location evidence="1">Membrane</location>
        <topology evidence="1">Multi-pass membrane protein</topology>
    </subcellularLocation>
</comment>